<feature type="domain" description="Response regulatory" evidence="3">
    <location>
        <begin position="4"/>
        <end position="122"/>
    </location>
</feature>
<organism evidence="4 5">
    <name type="scientific">Reichenbachiella agarivorans</name>
    <dbReference type="NCBI Taxonomy" id="2979464"/>
    <lineage>
        <taxon>Bacteria</taxon>
        <taxon>Pseudomonadati</taxon>
        <taxon>Bacteroidota</taxon>
        <taxon>Cytophagia</taxon>
        <taxon>Cytophagales</taxon>
        <taxon>Reichenbachiellaceae</taxon>
        <taxon>Reichenbachiella</taxon>
    </lineage>
</organism>
<dbReference type="InterPro" id="IPR011006">
    <property type="entry name" value="CheY-like_superfamily"/>
</dbReference>
<evidence type="ECO:0000313" key="5">
    <source>
        <dbReference type="Proteomes" id="UP001065174"/>
    </source>
</evidence>
<dbReference type="SUPFAM" id="SSF52172">
    <property type="entry name" value="CheY-like"/>
    <property type="match status" value="1"/>
</dbReference>
<dbReference type="EMBL" id="CP106679">
    <property type="protein sequence ID" value="UXP32079.1"/>
    <property type="molecule type" value="Genomic_DNA"/>
</dbReference>
<dbReference type="PANTHER" id="PTHR44591">
    <property type="entry name" value="STRESS RESPONSE REGULATOR PROTEIN 1"/>
    <property type="match status" value="1"/>
</dbReference>
<dbReference type="InterPro" id="IPR001789">
    <property type="entry name" value="Sig_transdc_resp-reg_receiver"/>
</dbReference>
<dbReference type="PROSITE" id="PS50110">
    <property type="entry name" value="RESPONSE_REGULATORY"/>
    <property type="match status" value="1"/>
</dbReference>
<dbReference type="Proteomes" id="UP001065174">
    <property type="component" value="Chromosome"/>
</dbReference>
<evidence type="ECO:0000259" key="3">
    <source>
        <dbReference type="PROSITE" id="PS50110"/>
    </source>
</evidence>
<dbReference type="PANTHER" id="PTHR44591:SF25">
    <property type="entry name" value="CHEMOTAXIS TWO-COMPONENT RESPONSE REGULATOR"/>
    <property type="match status" value="1"/>
</dbReference>
<dbReference type="SMART" id="SM00448">
    <property type="entry name" value="REC"/>
    <property type="match status" value="1"/>
</dbReference>
<evidence type="ECO:0000313" key="4">
    <source>
        <dbReference type="EMBL" id="UXP32079.1"/>
    </source>
</evidence>
<keyword evidence="1 2" id="KW-0597">Phosphoprotein</keyword>
<evidence type="ECO:0000256" key="1">
    <source>
        <dbReference type="ARBA" id="ARBA00022553"/>
    </source>
</evidence>
<dbReference type="RefSeq" id="WP_262309516.1">
    <property type="nucleotide sequence ID" value="NZ_CP106679.1"/>
</dbReference>
<dbReference type="Gene3D" id="3.40.50.2300">
    <property type="match status" value="1"/>
</dbReference>
<proteinExistence type="predicted"/>
<sequence>MNRSILIVDDSESIRELVSVTLSSEGYTVYKGVNGLDGLKQLGLIEERVSLIITDLFMPEMDGLGLIKEVRKDEKYKYVPIIMLTTESQMEKKLVAKKEGVTGWIEKPFDQDRLIKIVQKVIRK</sequence>
<dbReference type="InterPro" id="IPR050595">
    <property type="entry name" value="Bact_response_regulator"/>
</dbReference>
<reference evidence="4" key="1">
    <citation type="submission" date="2022-09" db="EMBL/GenBank/DDBJ databases">
        <title>Comparative genomics and taxonomic characterization of three novel marine species of genus Reichenbachiella exhibiting antioxidant and polysaccharide degradation activities.</title>
        <authorList>
            <person name="Muhammad N."/>
            <person name="Lee Y.-J."/>
            <person name="Ko J."/>
            <person name="Kim S.-G."/>
        </authorList>
    </citation>
    <scope>NUCLEOTIDE SEQUENCE</scope>
    <source>
        <strain evidence="4">BKB1-1</strain>
    </source>
</reference>
<gene>
    <name evidence="4" type="ORF">N6H18_17185</name>
</gene>
<name>A0ABY6CNI0_9BACT</name>
<protein>
    <submittedName>
        <fullName evidence="4">Response regulator</fullName>
    </submittedName>
</protein>
<accession>A0ABY6CNI0</accession>
<evidence type="ECO:0000256" key="2">
    <source>
        <dbReference type="PROSITE-ProRule" id="PRU00169"/>
    </source>
</evidence>
<feature type="modified residue" description="4-aspartylphosphate" evidence="2">
    <location>
        <position position="55"/>
    </location>
</feature>
<keyword evidence="5" id="KW-1185">Reference proteome</keyword>
<dbReference type="Pfam" id="PF00072">
    <property type="entry name" value="Response_reg"/>
    <property type="match status" value="1"/>
</dbReference>